<dbReference type="InterPro" id="IPR006439">
    <property type="entry name" value="HAD-SF_hydro_IA"/>
</dbReference>
<proteinExistence type="predicted"/>
<evidence type="ECO:0000313" key="2">
    <source>
        <dbReference type="Proteomes" id="UP000033869"/>
    </source>
</evidence>
<dbReference type="SUPFAM" id="SSF56784">
    <property type="entry name" value="HAD-like"/>
    <property type="match status" value="1"/>
</dbReference>
<dbReference type="Gene3D" id="1.10.150.240">
    <property type="entry name" value="Putative phosphatase, domain 2"/>
    <property type="match status" value="1"/>
</dbReference>
<dbReference type="CDD" id="cd02603">
    <property type="entry name" value="HAD_sEH-N_like"/>
    <property type="match status" value="1"/>
</dbReference>
<dbReference type="InterPro" id="IPR023214">
    <property type="entry name" value="HAD_sf"/>
</dbReference>
<evidence type="ECO:0000313" key="1">
    <source>
        <dbReference type="EMBL" id="KKS09090.1"/>
    </source>
</evidence>
<dbReference type="SFLD" id="SFLDS00003">
    <property type="entry name" value="Haloacid_Dehalogenase"/>
    <property type="match status" value="1"/>
</dbReference>
<dbReference type="GO" id="GO:0016787">
    <property type="term" value="F:hydrolase activity"/>
    <property type="evidence" value="ECO:0007669"/>
    <property type="project" value="UniProtKB-KW"/>
</dbReference>
<name>A0A0G0W7Y8_UNCC2</name>
<protein>
    <submittedName>
        <fullName evidence="1">HAD-superfamily hydrolase, subfamily IA, variant 3</fullName>
    </submittedName>
</protein>
<accession>A0A0G0W7Y8</accession>
<organism evidence="1 2">
    <name type="scientific">candidate division CPR2 bacterium GW2011_GWC1_41_48</name>
    <dbReference type="NCBI Taxonomy" id="1618344"/>
    <lineage>
        <taxon>Bacteria</taxon>
        <taxon>Bacteria division CPR2</taxon>
    </lineage>
</organism>
<reference evidence="1 2" key="1">
    <citation type="journal article" date="2015" name="Nature">
        <title>rRNA introns, odd ribosomes, and small enigmatic genomes across a large radiation of phyla.</title>
        <authorList>
            <person name="Brown C.T."/>
            <person name="Hug L.A."/>
            <person name="Thomas B.C."/>
            <person name="Sharon I."/>
            <person name="Castelle C.J."/>
            <person name="Singh A."/>
            <person name="Wilkins M.J."/>
            <person name="Williams K.H."/>
            <person name="Banfield J.F."/>
        </authorList>
    </citation>
    <scope>NUCLEOTIDE SEQUENCE [LARGE SCALE GENOMIC DNA]</scope>
</reference>
<keyword evidence="1" id="KW-0378">Hydrolase</keyword>
<dbReference type="SFLD" id="SFLDG01129">
    <property type="entry name" value="C1.5:_HAD__Beta-PGM__Phosphata"/>
    <property type="match status" value="1"/>
</dbReference>
<dbReference type="Proteomes" id="UP000033869">
    <property type="component" value="Unassembled WGS sequence"/>
</dbReference>
<dbReference type="Pfam" id="PF00702">
    <property type="entry name" value="Hydrolase"/>
    <property type="match status" value="1"/>
</dbReference>
<dbReference type="AlphaFoldDB" id="A0A0G0W7Y8"/>
<sequence>MIKTIIFDNNGVLTTSDAEGAHDKVAEFLNKPIREFKHLWEEEARPLDIGKISNPDFLRNFLKHFGLEERYNELLKIHLQCYQDKPEVKEFAKNLGGKYETALLTNFGNHFDSWNKRWKMEEIFRPDKIFVSAKIGMAKPGQEIYRYVLNVLCRKGEECLFIDDNQDNIAAANSLGIKGILFTDLENLKEELKGYSLEI</sequence>
<dbReference type="InterPro" id="IPR023198">
    <property type="entry name" value="PGP-like_dom2"/>
</dbReference>
<dbReference type="NCBIfam" id="TIGR01509">
    <property type="entry name" value="HAD-SF-IA-v3"/>
    <property type="match status" value="1"/>
</dbReference>
<dbReference type="EMBL" id="LCBL01000003">
    <property type="protein sequence ID" value="KKS09090.1"/>
    <property type="molecule type" value="Genomic_DNA"/>
</dbReference>
<dbReference type="Gene3D" id="3.40.50.1000">
    <property type="entry name" value="HAD superfamily/HAD-like"/>
    <property type="match status" value="1"/>
</dbReference>
<dbReference type="PANTHER" id="PTHR43611">
    <property type="entry name" value="ALPHA-D-GLUCOSE 1-PHOSPHATE PHOSPHATASE"/>
    <property type="match status" value="1"/>
</dbReference>
<dbReference type="PANTHER" id="PTHR43611:SF3">
    <property type="entry name" value="FLAVIN MONONUCLEOTIDE HYDROLASE 1, CHLOROPLATIC"/>
    <property type="match status" value="1"/>
</dbReference>
<comment type="caution">
    <text evidence="1">The sequence shown here is derived from an EMBL/GenBank/DDBJ whole genome shotgun (WGS) entry which is preliminary data.</text>
</comment>
<gene>
    <name evidence="1" type="ORF">UU65_C0003G0145</name>
</gene>
<dbReference type="InterPro" id="IPR036412">
    <property type="entry name" value="HAD-like_sf"/>
</dbReference>